<accession>A0AAW1RXC4</accession>
<dbReference type="AlphaFoldDB" id="A0AAW1RXC4"/>
<keyword evidence="4" id="KW-1185">Reference proteome</keyword>
<comment type="caution">
    <text evidence="3">The sequence shown here is derived from an EMBL/GenBank/DDBJ whole genome shotgun (WGS) entry which is preliminary data.</text>
</comment>
<dbReference type="PANTHER" id="PTHR13609">
    <property type="entry name" value="UBIQUITIN DOMAIN CONTAINING 1 PROTEIN-RELATED"/>
    <property type="match status" value="1"/>
</dbReference>
<dbReference type="EMBL" id="JALJOV010001901">
    <property type="protein sequence ID" value="KAK9838433.1"/>
    <property type="molecule type" value="Genomic_DNA"/>
</dbReference>
<dbReference type="InterPro" id="IPR032752">
    <property type="entry name" value="DC-UbP/UBTD2_N"/>
</dbReference>
<gene>
    <name evidence="3" type="ORF">WJX84_009217</name>
</gene>
<name>A0AAW1RXC4_9CHLO</name>
<reference evidence="3 4" key="1">
    <citation type="journal article" date="2024" name="Nat. Commun.">
        <title>Phylogenomics reveals the evolutionary origins of lichenization in chlorophyte algae.</title>
        <authorList>
            <person name="Puginier C."/>
            <person name="Libourel C."/>
            <person name="Otte J."/>
            <person name="Skaloud P."/>
            <person name="Haon M."/>
            <person name="Grisel S."/>
            <person name="Petersen M."/>
            <person name="Berrin J.G."/>
            <person name="Delaux P.M."/>
            <person name="Dal Grande F."/>
            <person name="Keller J."/>
        </authorList>
    </citation>
    <scope>NUCLEOTIDE SEQUENCE [LARGE SCALE GENOMIC DNA]</scope>
    <source>
        <strain evidence="3 4">SAG 2523</strain>
    </source>
</reference>
<organism evidence="3 4">
    <name type="scientific">Apatococcus fuscideae</name>
    <dbReference type="NCBI Taxonomy" id="2026836"/>
    <lineage>
        <taxon>Eukaryota</taxon>
        <taxon>Viridiplantae</taxon>
        <taxon>Chlorophyta</taxon>
        <taxon>core chlorophytes</taxon>
        <taxon>Trebouxiophyceae</taxon>
        <taxon>Chlorellales</taxon>
        <taxon>Chlorellaceae</taxon>
        <taxon>Apatococcus</taxon>
    </lineage>
</organism>
<feature type="region of interest" description="Disordered" evidence="1">
    <location>
        <begin position="1"/>
        <end position="51"/>
    </location>
</feature>
<dbReference type="Pfam" id="PF16455">
    <property type="entry name" value="UBD"/>
    <property type="match status" value="1"/>
</dbReference>
<proteinExistence type="predicted"/>
<sequence>MGCCSSRRSTGWEGGSDGFGTPQRRAAGKSSRLRRPTWKSAEPMDASELEAKREEFWDTQPHFGGAREIWDALRAAATADQQTALVILDTAGIIRSSDDLSVCYDERGHKYELPNYVLSEPTNLQHHHRKHADTRPPQLELVGRAL</sequence>
<protein>
    <recommendedName>
        <fullName evidence="2">DC-UbP/UBTD2 N-terminal domain-containing protein</fullName>
    </recommendedName>
</protein>
<dbReference type="Proteomes" id="UP001485043">
    <property type="component" value="Unassembled WGS sequence"/>
</dbReference>
<evidence type="ECO:0000259" key="2">
    <source>
        <dbReference type="Pfam" id="PF16455"/>
    </source>
</evidence>
<dbReference type="InterPro" id="IPR038169">
    <property type="entry name" value="DC-UbP/UBTD2_N_sf"/>
</dbReference>
<dbReference type="Gene3D" id="1.20.225.20">
    <property type="entry name" value="Ub domain-containing protein, DC-UbP/UBTD2, N-terminal domain"/>
    <property type="match status" value="1"/>
</dbReference>
<evidence type="ECO:0000256" key="1">
    <source>
        <dbReference type="SAM" id="MobiDB-lite"/>
    </source>
</evidence>
<dbReference type="InterPro" id="IPR039869">
    <property type="entry name" value="UBTD1/2"/>
</dbReference>
<evidence type="ECO:0000313" key="3">
    <source>
        <dbReference type="EMBL" id="KAK9838433.1"/>
    </source>
</evidence>
<evidence type="ECO:0000313" key="4">
    <source>
        <dbReference type="Proteomes" id="UP001485043"/>
    </source>
</evidence>
<feature type="domain" description="DC-UbP/UBTD2 N-terminal" evidence="2">
    <location>
        <begin position="32"/>
        <end position="125"/>
    </location>
</feature>